<dbReference type="PANTHER" id="PTHR13382:SF70">
    <property type="entry name" value="ANTAGONIST OF MITOTIC EXIT NETWORK 1 HOMOLOG"/>
    <property type="match status" value="1"/>
</dbReference>
<dbReference type="Gene3D" id="3.80.10.10">
    <property type="entry name" value="Ribonuclease Inhibitor"/>
    <property type="match status" value="2"/>
</dbReference>
<name>A0A7M7N7Z9_STRPU</name>
<feature type="compositionally biased region" description="Polar residues" evidence="2">
    <location>
        <begin position="1053"/>
        <end position="1072"/>
    </location>
</feature>
<dbReference type="SUPFAM" id="SSF81383">
    <property type="entry name" value="F-box domain"/>
    <property type="match status" value="1"/>
</dbReference>
<feature type="compositionally biased region" description="Basic and acidic residues" evidence="2">
    <location>
        <begin position="169"/>
        <end position="179"/>
    </location>
</feature>
<evidence type="ECO:0000313" key="5">
    <source>
        <dbReference type="Proteomes" id="UP000007110"/>
    </source>
</evidence>
<feature type="region of interest" description="Disordered" evidence="2">
    <location>
        <begin position="442"/>
        <end position="476"/>
    </location>
</feature>
<feature type="compositionally biased region" description="Basic and acidic residues" evidence="2">
    <location>
        <begin position="932"/>
        <end position="949"/>
    </location>
</feature>
<feature type="compositionally biased region" description="Basic and acidic residues" evidence="2">
    <location>
        <begin position="190"/>
        <end position="228"/>
    </location>
</feature>
<dbReference type="InterPro" id="IPR032675">
    <property type="entry name" value="LRR_dom_sf"/>
</dbReference>
<proteinExistence type="predicted"/>
<reference evidence="5" key="1">
    <citation type="submission" date="2015-02" db="EMBL/GenBank/DDBJ databases">
        <title>Genome sequencing for Strongylocentrotus purpuratus.</title>
        <authorList>
            <person name="Murali S."/>
            <person name="Liu Y."/>
            <person name="Vee V."/>
            <person name="English A."/>
            <person name="Wang M."/>
            <person name="Skinner E."/>
            <person name="Han Y."/>
            <person name="Muzny D.M."/>
            <person name="Worley K.C."/>
            <person name="Gibbs R.A."/>
        </authorList>
    </citation>
    <scope>NUCLEOTIDE SEQUENCE</scope>
</reference>
<feature type="region of interest" description="Disordered" evidence="2">
    <location>
        <begin position="1040"/>
        <end position="1130"/>
    </location>
</feature>
<dbReference type="RefSeq" id="XP_030832525.1">
    <property type="nucleotide sequence ID" value="XM_030976665.1"/>
</dbReference>
<dbReference type="OMA" id="EYACEAF"/>
<dbReference type="InterPro" id="IPR001810">
    <property type="entry name" value="F-box_dom"/>
</dbReference>
<feature type="compositionally biased region" description="Polar residues" evidence="2">
    <location>
        <begin position="242"/>
        <end position="255"/>
    </location>
</feature>
<organism evidence="4 5">
    <name type="scientific">Strongylocentrotus purpuratus</name>
    <name type="common">Purple sea urchin</name>
    <dbReference type="NCBI Taxonomy" id="7668"/>
    <lineage>
        <taxon>Eukaryota</taxon>
        <taxon>Metazoa</taxon>
        <taxon>Echinodermata</taxon>
        <taxon>Eleutherozoa</taxon>
        <taxon>Echinozoa</taxon>
        <taxon>Echinoidea</taxon>
        <taxon>Euechinoidea</taxon>
        <taxon>Echinacea</taxon>
        <taxon>Camarodonta</taxon>
        <taxon>Echinidea</taxon>
        <taxon>Strongylocentrotidae</taxon>
        <taxon>Strongylocentrotus</taxon>
    </lineage>
</organism>
<feature type="region of interest" description="Disordered" evidence="2">
    <location>
        <begin position="514"/>
        <end position="538"/>
    </location>
</feature>
<dbReference type="Proteomes" id="UP000007110">
    <property type="component" value="Unassembled WGS sequence"/>
</dbReference>
<evidence type="ECO:0000256" key="2">
    <source>
        <dbReference type="SAM" id="MobiDB-lite"/>
    </source>
</evidence>
<feature type="region of interest" description="Disordered" evidence="2">
    <location>
        <begin position="241"/>
        <end position="299"/>
    </location>
</feature>
<dbReference type="SMART" id="SM00256">
    <property type="entry name" value="FBOX"/>
    <property type="match status" value="1"/>
</dbReference>
<feature type="compositionally biased region" description="Polar residues" evidence="2">
    <location>
        <begin position="83"/>
        <end position="96"/>
    </location>
</feature>
<dbReference type="OrthoDB" id="10257471at2759"/>
<dbReference type="InParanoid" id="A0A7M7N7Z9"/>
<dbReference type="InterPro" id="IPR057207">
    <property type="entry name" value="FBXL15_LRR"/>
</dbReference>
<dbReference type="GO" id="GO:0005737">
    <property type="term" value="C:cytoplasm"/>
    <property type="evidence" value="ECO:0000318"/>
    <property type="project" value="GO_Central"/>
</dbReference>
<dbReference type="SMART" id="SM00367">
    <property type="entry name" value="LRR_CC"/>
    <property type="match status" value="10"/>
</dbReference>
<feature type="region of interest" description="Disordered" evidence="2">
    <location>
        <begin position="19"/>
        <end position="228"/>
    </location>
</feature>
<keyword evidence="5" id="KW-1185">Reference proteome</keyword>
<feature type="domain" description="F-box" evidence="3">
    <location>
        <begin position="1238"/>
        <end position="1284"/>
    </location>
</feature>
<protein>
    <recommendedName>
        <fullName evidence="3">F-box domain-containing protein</fullName>
    </recommendedName>
</protein>
<evidence type="ECO:0000313" key="4">
    <source>
        <dbReference type="EnsemblMetazoa" id="XP_030832525"/>
    </source>
</evidence>
<dbReference type="GeneID" id="105445004"/>
<feature type="region of interest" description="Disordered" evidence="2">
    <location>
        <begin position="368"/>
        <end position="388"/>
    </location>
</feature>
<dbReference type="CDD" id="cd22139">
    <property type="entry name" value="F-box_unchar"/>
    <property type="match status" value="1"/>
</dbReference>
<feature type="compositionally biased region" description="Basic and acidic residues" evidence="2">
    <location>
        <begin position="1074"/>
        <end position="1088"/>
    </location>
</feature>
<dbReference type="InterPro" id="IPR006553">
    <property type="entry name" value="Leu-rich_rpt_Cys-con_subtyp"/>
</dbReference>
<sequence>METSRTKLRREVREKRLAYFENQGSSSHPPKLQEEAVYRAKSPSKNPYKDKTKIGRDKKDRSTHIYRQQITHDNGRDDRLTASGLSVRSGRPSSARSGVPRQGLRYPPGPSGDDCANVTPLRRKKNRPSSAVPSAHGDQYRLDIADSARLTGSNLRPSSAKAGARPKRPQRDPTTDHAVQRPSTASAYRSDNENARRQSEFADFRKETHVSSHYAKKETSGSKSRLSDRELQDFFRLREIRQQSGNDLSPSSSEGGQDAGGPRTYNFFRNEAKSHQVVPESRPYRDDPYGSRSKASLENGISRRVRSQLGSKVESEALQASEFHSAYSAENMLQSLLGSRKVKAKLHDELLSSFLENDGYESILTRKRNSSRPRDQILNRGGPDLNGNEVEMDSALLKFHHTTSVELDNEHEECTDETEQEKALSSIPSASDDVSAYWATQQEKQENVRVESIPTDGRLDGDGSVAGNKDEGEESGVEMDDLNFDVGALCNAAKQGDDILRQYIQGLTEKVKAKKGKESNPSETVLGEGSTRSSGKIDSLFAPKMPERKFDEKTAAASVHEKVAVPPAEQSYLALYSESDYMRKKEVEPIFVEDKVNLQNASTNGIVEMDHDHPPSPKHAPYKNHFGSAKDSIGYRDTEPSVSFEAIIDYQKDNVSLEDKETEFDQRVFNVQESFQDDNASVVSKVKEPAVTADLLEKLGLFDNNDSSFTNPLRSQLEGSSDLLSHGADSSTDDAGFKLVNGTLDDSDLGLETFRLDSRIVLPLEEVRDYTYSKVGVLTTSHVDSADLIEEILDMPTASRPARAEAEPLRRTYDMTEEPTKGDIADPNVNTPFHSQIQRSKYGVSFVFDPQDTGHDLSGANAYSAFVPQPNQGPGNSKHGIAFEVDLASARKQPKPPPSSKPSNTRLMTPSRGSPKLSRSSPQKSRPRKSPRTPDAHRYEVRNYHEKDRRMRKLSSPRAIASPVGNLASESSSTGDNQSSLRLSLPSNMDTDRPGAEGIVHLGDSLGDSLLDVEVGAPFNHSPRREAPLEDVNEVLDRISNFNPPGASRSVAFESQDTVSDTIGQNGVNFTVRQDGRDPQEQRQDIHKASKPRPSSANPKRTATKKPGSNRPTSAHSKMYSSPDKSYDRKWPQSSMAWMTQHKLTSSLLAGDQSPNDLSASGSKVKISQSRVNREFAGKSKPPVAVQMSKRDGEFVRVRSSKLFDGTVSRVLDGRGSVGVPPLTLQLIQDSPRGSESLSIWQLLPDEILLHIFSYLPQHKLVMCALTCQRFHRIAMDDSLWRTIRLENRDLTDFYLTYIGEKHPVSLTLHKCRGNLVTENGLRNLFRSCADSLQELNVTGCSKGELQGDSILLHVSRCFNLISLDTSWCAVTDNGLSAILDGCPRLETICLNGCQSVSDQCLRQIVNKYGSNLEVLELCGCFNLSPQTLTHLADTSSHLRTLNIAQCYKITDECVASVAPKFQSLQHWHLKGCKELRDSAVKKIARHCKKLRTLSIASCPHVTDVSLIEIATYLNSIRSLDASGCRKIGNEGMRCLATCCPYLEKVGLSSTSVTHKSVSSLASYASQTLMELKLNCCREITEASIIRLLKHCKKLKTLHLYGVKGLRNLGILKVQYPCIEYLEKVRAP</sequence>
<dbReference type="PROSITE" id="PS50181">
    <property type="entry name" value="FBOX"/>
    <property type="match status" value="1"/>
</dbReference>
<dbReference type="Pfam" id="PF12937">
    <property type="entry name" value="F-box-like"/>
    <property type="match status" value="1"/>
</dbReference>
<dbReference type="EnsemblMetazoa" id="XM_030976665">
    <property type="protein sequence ID" value="XP_030832525"/>
    <property type="gene ID" value="LOC105445004"/>
</dbReference>
<feature type="compositionally biased region" description="Polar residues" evidence="2">
    <location>
        <begin position="968"/>
        <end position="983"/>
    </location>
</feature>
<keyword evidence="1" id="KW-0833">Ubl conjugation pathway</keyword>
<feature type="compositionally biased region" description="Basic and acidic residues" evidence="2">
    <location>
        <begin position="47"/>
        <end position="63"/>
    </location>
</feature>
<evidence type="ECO:0000259" key="3">
    <source>
        <dbReference type="PROSITE" id="PS50181"/>
    </source>
</evidence>
<accession>A0A7M7N7Z9</accession>
<evidence type="ECO:0000256" key="1">
    <source>
        <dbReference type="ARBA" id="ARBA00022786"/>
    </source>
</evidence>
<dbReference type="KEGG" id="spu:105445004"/>
<feature type="compositionally biased region" description="Low complexity" evidence="2">
    <location>
        <begin position="914"/>
        <end position="924"/>
    </location>
</feature>
<reference evidence="4" key="2">
    <citation type="submission" date="2021-01" db="UniProtKB">
        <authorList>
            <consortium name="EnsemblMetazoa"/>
        </authorList>
    </citation>
    <scope>IDENTIFICATION</scope>
</reference>
<dbReference type="InterPro" id="IPR050648">
    <property type="entry name" value="F-box_LRR-repeat"/>
</dbReference>
<dbReference type="Pfam" id="PF25372">
    <property type="entry name" value="DUF7885"/>
    <property type="match status" value="2"/>
</dbReference>
<feature type="compositionally biased region" description="Polar residues" evidence="2">
    <location>
        <begin position="1110"/>
        <end position="1124"/>
    </location>
</feature>
<dbReference type="SUPFAM" id="SSF52047">
    <property type="entry name" value="RNI-like"/>
    <property type="match status" value="1"/>
</dbReference>
<feature type="region of interest" description="Disordered" evidence="2">
    <location>
        <begin position="859"/>
        <end position="983"/>
    </location>
</feature>
<dbReference type="InterPro" id="IPR036047">
    <property type="entry name" value="F-box-like_dom_sf"/>
</dbReference>
<dbReference type="PANTHER" id="PTHR13382">
    <property type="entry name" value="MITOCHONDRIAL ATP SYNTHASE COUPLING FACTOR B"/>
    <property type="match status" value="1"/>
</dbReference>